<sequence length="318" mass="35817">MRLQVSETPTVPNAGYSSLFSSWVLLFIMLEGSVNLEDQGQQNRIGPDLFGFYKCEVVDLLTRDESFLPISSITKEAVKVSTVTPENGKGTDSCSHISSLFSNSIENVIPDFKREMLKSSLRKSVRALTQEVDEIFDPVIRVRHVISCLNSKRREISGGKAPIAEDSTTPRCKKLKTSSSSKGELLVDQSRDAEKETDASVDLKLLLETAPILVEETMIKQSDELLVTLNYMEKQLEELLGVVVSQCRSMTQQEKHHLQKLIEKLPARNLDRIVEIVQCGKSSDIDEICVNLEEQENVTLWRLYFYMKAVENARKVSA</sequence>
<dbReference type="InterPro" id="IPR038336">
    <property type="entry name" value="NET_sf"/>
</dbReference>
<dbReference type="PROSITE" id="PS51525">
    <property type="entry name" value="NET"/>
    <property type="match status" value="1"/>
</dbReference>
<dbReference type="GO" id="GO:0004674">
    <property type="term" value="F:protein serine/threonine kinase activity"/>
    <property type="evidence" value="ECO:0000318"/>
    <property type="project" value="GO_Central"/>
</dbReference>
<name>A0A9R0I764_SPIOL</name>
<proteinExistence type="predicted"/>
<evidence type="ECO:0000256" key="2">
    <source>
        <dbReference type="ARBA" id="ARBA00023163"/>
    </source>
</evidence>
<keyword evidence="4" id="KW-1185">Reference proteome</keyword>
<protein>
    <submittedName>
        <fullName evidence="5">Uncharacterized protein isoform X1</fullName>
    </submittedName>
</protein>
<reference evidence="4" key="1">
    <citation type="journal article" date="2021" name="Nat. Commun.">
        <title>Genomic analyses provide insights into spinach domestication and the genetic basis of agronomic traits.</title>
        <authorList>
            <person name="Cai X."/>
            <person name="Sun X."/>
            <person name="Xu C."/>
            <person name="Sun H."/>
            <person name="Wang X."/>
            <person name="Ge C."/>
            <person name="Zhang Z."/>
            <person name="Wang Q."/>
            <person name="Fei Z."/>
            <person name="Jiao C."/>
            <person name="Wang Q."/>
        </authorList>
    </citation>
    <scope>NUCLEOTIDE SEQUENCE [LARGE SCALE GENOMIC DNA]</scope>
    <source>
        <strain evidence="4">cv. Varoflay</strain>
    </source>
</reference>
<dbReference type="AlphaFoldDB" id="A0A9R0I764"/>
<gene>
    <name evidence="5" type="primary">LOC110783837</name>
</gene>
<feature type="domain" description="NET" evidence="3">
    <location>
        <begin position="240"/>
        <end position="318"/>
    </location>
</feature>
<dbReference type="GeneID" id="110783837"/>
<evidence type="ECO:0000259" key="3">
    <source>
        <dbReference type="PROSITE" id="PS51525"/>
    </source>
</evidence>
<evidence type="ECO:0000256" key="1">
    <source>
        <dbReference type="ARBA" id="ARBA00023015"/>
    </source>
</evidence>
<dbReference type="GO" id="GO:0042393">
    <property type="term" value="F:histone binding"/>
    <property type="evidence" value="ECO:0000318"/>
    <property type="project" value="GO_Central"/>
</dbReference>
<keyword evidence="2" id="KW-0804">Transcription</keyword>
<organism evidence="4 5">
    <name type="scientific">Spinacia oleracea</name>
    <name type="common">Spinach</name>
    <dbReference type="NCBI Taxonomy" id="3562"/>
    <lineage>
        <taxon>Eukaryota</taxon>
        <taxon>Viridiplantae</taxon>
        <taxon>Streptophyta</taxon>
        <taxon>Embryophyta</taxon>
        <taxon>Tracheophyta</taxon>
        <taxon>Spermatophyta</taxon>
        <taxon>Magnoliopsida</taxon>
        <taxon>eudicotyledons</taxon>
        <taxon>Gunneridae</taxon>
        <taxon>Pentapetalae</taxon>
        <taxon>Caryophyllales</taxon>
        <taxon>Chenopodiaceae</taxon>
        <taxon>Chenopodioideae</taxon>
        <taxon>Anserineae</taxon>
        <taxon>Spinacia</taxon>
    </lineage>
</organism>
<accession>A0A9R0I764</accession>
<dbReference type="Proteomes" id="UP000813463">
    <property type="component" value="Chromosome 3"/>
</dbReference>
<dbReference type="GO" id="GO:0006357">
    <property type="term" value="P:regulation of transcription by RNA polymerase II"/>
    <property type="evidence" value="ECO:0000318"/>
    <property type="project" value="GO_Central"/>
</dbReference>
<dbReference type="KEGG" id="soe:110783837"/>
<dbReference type="GO" id="GO:0005634">
    <property type="term" value="C:nucleus"/>
    <property type="evidence" value="ECO:0000318"/>
    <property type="project" value="GO_Central"/>
</dbReference>
<evidence type="ECO:0000313" key="4">
    <source>
        <dbReference type="Proteomes" id="UP000813463"/>
    </source>
</evidence>
<dbReference type="GO" id="GO:0003682">
    <property type="term" value="F:chromatin binding"/>
    <property type="evidence" value="ECO:0000318"/>
    <property type="project" value="GO_Central"/>
</dbReference>
<dbReference type="RefSeq" id="XP_021843914.1">
    <property type="nucleotide sequence ID" value="XM_021988222.2"/>
</dbReference>
<dbReference type="InterPro" id="IPR027353">
    <property type="entry name" value="NET_dom"/>
</dbReference>
<dbReference type="Pfam" id="PF17035">
    <property type="entry name" value="BET"/>
    <property type="match status" value="1"/>
</dbReference>
<dbReference type="Gene3D" id="1.20.1270.220">
    <property type="match status" value="1"/>
</dbReference>
<dbReference type="GO" id="GO:0000785">
    <property type="term" value="C:chromatin"/>
    <property type="evidence" value="ECO:0000318"/>
    <property type="project" value="GO_Central"/>
</dbReference>
<keyword evidence="1" id="KW-0805">Transcription regulation</keyword>
<evidence type="ECO:0000313" key="5">
    <source>
        <dbReference type="RefSeq" id="XP_021843914.1"/>
    </source>
</evidence>
<dbReference type="GO" id="GO:0006338">
    <property type="term" value="P:chromatin remodeling"/>
    <property type="evidence" value="ECO:0000318"/>
    <property type="project" value="GO_Central"/>
</dbReference>
<reference evidence="5" key="2">
    <citation type="submission" date="2025-08" db="UniProtKB">
        <authorList>
            <consortium name="RefSeq"/>
        </authorList>
    </citation>
    <scope>IDENTIFICATION</scope>
    <source>
        <tissue evidence="5">Leaf</tissue>
    </source>
</reference>
<dbReference type="OrthoDB" id="21449at2759"/>
<dbReference type="PANTHER" id="PTHR45926">
    <property type="entry name" value="OSJNBA0053K19.4 PROTEIN"/>
    <property type="match status" value="1"/>
</dbReference>